<feature type="compositionally biased region" description="Basic and acidic residues" evidence="1">
    <location>
        <begin position="282"/>
        <end position="303"/>
    </location>
</feature>
<gene>
    <name evidence="3" type="ordered locus">At2g11600</name>
</gene>
<dbReference type="EMBL" id="AC007166">
    <property type="protein sequence ID" value="AAD28050.1"/>
    <property type="molecule type" value="Genomic_DNA"/>
</dbReference>
<reference key="1">
    <citation type="journal article" date="1999" name="Nature">
        <title>Sequence and analysis of chromosome 2 of the plant Arabidopsis thaliana.</title>
        <authorList>
            <person name="Lin X."/>
            <person name="Kaul S."/>
            <person name="Rounsley S."/>
            <person name="Shea T.P."/>
            <person name="Benito M.I."/>
            <person name="Town C.D."/>
            <person name="Fujii C.Y."/>
            <person name="Mason T."/>
            <person name="Bowman C.L."/>
            <person name="Barnstead M."/>
            <person name="Feldblyum T.V."/>
            <person name="Buell C.R."/>
            <person name="Ketchum K.A."/>
            <person name="Lee J."/>
            <person name="Ronning C.M."/>
            <person name="Koo H.L."/>
            <person name="Moffat K.S."/>
            <person name="Cronin L.A."/>
            <person name="Shen M."/>
            <person name="Pai G."/>
            <person name="Van Aken S."/>
            <person name="Umayam L."/>
            <person name="Tallon L.J."/>
            <person name="Gill J.E."/>
            <person name="Adams M.D."/>
            <person name="Carrera A.J."/>
            <person name="Creasy T.H."/>
            <person name="Goodman H.M."/>
            <person name="Somerville C.R."/>
            <person name="Copenhaver G.P."/>
            <person name="Preuss D."/>
            <person name="Nierman W.C."/>
            <person name="White O."/>
            <person name="Eisen J.A."/>
            <person name="Salzberg S.L."/>
            <person name="Fraser C.M."/>
            <person name="Venter J.C."/>
        </authorList>
    </citation>
    <scope>NUCLEOTIDE SEQUENCE [LARGE SCALE GENOMIC DNA]</scope>
    <source>
        <strain>cv. Columbia</strain>
    </source>
</reference>
<dbReference type="PIR" id="F84498">
    <property type="entry name" value="F84498"/>
</dbReference>
<accession>Q9SIF8</accession>
<sequence length="398" mass="45237">MSLFFTPDGYEKILKISTRCTIGNTFAIIGSMLKENKKKWFRTNKQFKHIWHMDRHSKNKVHGMLMLLMQTASTQKKRVCWFVVNDVPICYSLREHALITGLDFHQFELDFKTRNFGSFDFVEKVYGTQVVNVKDVEDMLKSMEDECDGDQLRVAVLLFLCAIVRGRRRFGSIHSFILKIVKKFPSGQNTFEDTMEKIVHLMKKRLDGKVGIDYLFPGFIIPLKVPAAEQMEETQQNVPPIEEMKEESELLLPSLLKRIVKTEVADAMQDVYLRLDKLERDAETSKTKEKDREEEATGEKTDGKTGFGGGDFRGDCETGFDGGDYRGDAETSFDGGGEKAVGESGHEALKKDDDVVETKPGFGNTVNEILRTDDVLGVVEKSVDDELRSVLRKVLMVS</sequence>
<dbReference type="Pfam" id="PF09331">
    <property type="entry name" value="DUF1985"/>
    <property type="match status" value="1"/>
</dbReference>
<feature type="domain" description="DUF1985" evidence="2">
    <location>
        <begin position="68"/>
        <end position="193"/>
    </location>
</feature>
<dbReference type="PANTHER" id="PTHR48449:SF1">
    <property type="entry name" value="DUF1985 DOMAIN-CONTAINING PROTEIN"/>
    <property type="match status" value="1"/>
</dbReference>
<dbReference type="PANTHER" id="PTHR48449">
    <property type="entry name" value="DUF1985 DOMAIN-CONTAINING PROTEIN"/>
    <property type="match status" value="1"/>
</dbReference>
<organism evidence="3">
    <name type="scientific">Arabidopsis thaliana</name>
    <name type="common">Mouse-ear cress</name>
    <dbReference type="NCBI Taxonomy" id="3702"/>
    <lineage>
        <taxon>Eukaryota</taxon>
        <taxon>Viridiplantae</taxon>
        <taxon>Streptophyta</taxon>
        <taxon>Embryophyta</taxon>
        <taxon>Tracheophyta</taxon>
        <taxon>Spermatophyta</taxon>
        <taxon>Magnoliopsida</taxon>
        <taxon>eudicotyledons</taxon>
        <taxon>Gunneridae</taxon>
        <taxon>Pentapetalae</taxon>
        <taxon>rosids</taxon>
        <taxon>malvids</taxon>
        <taxon>Brassicales</taxon>
        <taxon>Brassicaceae</taxon>
        <taxon>Camelineae</taxon>
        <taxon>Arabidopsis</taxon>
    </lineage>
</organism>
<evidence type="ECO:0000259" key="2">
    <source>
        <dbReference type="Pfam" id="PF09331"/>
    </source>
</evidence>
<dbReference type="InterPro" id="IPR015410">
    <property type="entry name" value="DUF1985"/>
</dbReference>
<evidence type="ECO:0000256" key="1">
    <source>
        <dbReference type="SAM" id="MobiDB-lite"/>
    </source>
</evidence>
<proteinExistence type="predicted"/>
<feature type="region of interest" description="Disordered" evidence="1">
    <location>
        <begin position="282"/>
        <end position="349"/>
    </location>
</feature>
<dbReference type="ExpressionAtlas" id="Q9SIF8">
    <property type="expression patterns" value="baseline and differential"/>
</dbReference>
<reference evidence="3" key="3">
    <citation type="submission" date="2002-02" db="EMBL/GenBank/DDBJ databases">
        <authorList>
            <person name="Town C.D."/>
            <person name="Kaul S."/>
        </authorList>
    </citation>
    <scope>NUCLEOTIDE SEQUENCE</scope>
</reference>
<reference evidence="3" key="2">
    <citation type="submission" date="2000-03" db="EMBL/GenBank/DDBJ databases">
        <authorList>
            <person name="Lin X."/>
            <person name="Kaul S."/>
            <person name="Shea T.P."/>
            <person name="Fujii C.Y."/>
            <person name="Shen M."/>
            <person name="VanAken S.E."/>
            <person name="Barnstead M.E."/>
            <person name="Mason T.M."/>
            <person name="Bowman C.L."/>
            <person name="Ronning C.M."/>
            <person name="Benito M.-I."/>
            <person name="Carrera A.J."/>
            <person name="Creasy T.H."/>
            <person name="Buell C.R."/>
            <person name="Town C.D."/>
            <person name="Nierman W.C."/>
            <person name="Fraser C.M."/>
            <person name="Venter J.C."/>
        </authorList>
    </citation>
    <scope>NUCLEOTIDE SEQUENCE</scope>
</reference>
<feature type="compositionally biased region" description="Basic and acidic residues" evidence="1">
    <location>
        <begin position="336"/>
        <end position="349"/>
    </location>
</feature>
<evidence type="ECO:0000313" key="3">
    <source>
        <dbReference type="EMBL" id="AAD28050.1"/>
    </source>
</evidence>
<dbReference type="AlphaFoldDB" id="Q9SIF8"/>
<name>Q9SIF8_ARATH</name>
<protein>
    <submittedName>
        <fullName evidence="3">Uncharacterized protein At2g11600</fullName>
    </submittedName>
</protein>